<evidence type="ECO:0000313" key="1">
    <source>
        <dbReference type="EMBL" id="PON51162.1"/>
    </source>
</evidence>
<dbReference type="EMBL" id="JXTB01000237">
    <property type="protein sequence ID" value="PON51162.1"/>
    <property type="molecule type" value="Genomic_DNA"/>
</dbReference>
<name>A0A2P5BQT9_PARAD</name>
<dbReference type="Proteomes" id="UP000237105">
    <property type="component" value="Unassembled WGS sequence"/>
</dbReference>
<protein>
    <submittedName>
        <fullName evidence="1">Uncharacterized protein</fullName>
    </submittedName>
</protein>
<organism evidence="1 2">
    <name type="scientific">Parasponia andersonii</name>
    <name type="common">Sponia andersonii</name>
    <dbReference type="NCBI Taxonomy" id="3476"/>
    <lineage>
        <taxon>Eukaryota</taxon>
        <taxon>Viridiplantae</taxon>
        <taxon>Streptophyta</taxon>
        <taxon>Embryophyta</taxon>
        <taxon>Tracheophyta</taxon>
        <taxon>Spermatophyta</taxon>
        <taxon>Magnoliopsida</taxon>
        <taxon>eudicotyledons</taxon>
        <taxon>Gunneridae</taxon>
        <taxon>Pentapetalae</taxon>
        <taxon>rosids</taxon>
        <taxon>fabids</taxon>
        <taxon>Rosales</taxon>
        <taxon>Cannabaceae</taxon>
        <taxon>Parasponia</taxon>
    </lineage>
</organism>
<dbReference type="AlphaFoldDB" id="A0A2P5BQT9"/>
<proteinExistence type="predicted"/>
<accession>A0A2P5BQT9</accession>
<evidence type="ECO:0000313" key="2">
    <source>
        <dbReference type="Proteomes" id="UP000237105"/>
    </source>
</evidence>
<comment type="caution">
    <text evidence="1">The sequence shown here is derived from an EMBL/GenBank/DDBJ whole genome shotgun (WGS) entry which is preliminary data.</text>
</comment>
<sequence length="107" mass="12297">MFIWHMHMGYASKDSQVGDPRLPSAPCFLWCLSPHTSYWRSIRQVNAHATASTHNSLGNLLLFSMLRAMLKMVRFFLSATPFVEGILEQLKVVEFHLLHRILGTLLK</sequence>
<gene>
    <name evidence="1" type="ORF">PanWU01x14_218710</name>
</gene>
<reference evidence="2" key="1">
    <citation type="submission" date="2016-06" db="EMBL/GenBank/DDBJ databases">
        <title>Parallel loss of symbiosis genes in relatives of nitrogen-fixing non-legume Parasponia.</title>
        <authorList>
            <person name="Van Velzen R."/>
            <person name="Holmer R."/>
            <person name="Bu F."/>
            <person name="Rutten L."/>
            <person name="Van Zeijl A."/>
            <person name="Liu W."/>
            <person name="Santuari L."/>
            <person name="Cao Q."/>
            <person name="Sharma T."/>
            <person name="Shen D."/>
            <person name="Roswanjaya Y."/>
            <person name="Wardhani T."/>
            <person name="Kalhor M.S."/>
            <person name="Jansen J."/>
            <person name="Van den Hoogen J."/>
            <person name="Gungor B."/>
            <person name="Hartog M."/>
            <person name="Hontelez J."/>
            <person name="Verver J."/>
            <person name="Yang W.-C."/>
            <person name="Schijlen E."/>
            <person name="Repin R."/>
            <person name="Schilthuizen M."/>
            <person name="Schranz E."/>
            <person name="Heidstra R."/>
            <person name="Miyata K."/>
            <person name="Fedorova E."/>
            <person name="Kohlen W."/>
            <person name="Bisseling T."/>
            <person name="Smit S."/>
            <person name="Geurts R."/>
        </authorList>
    </citation>
    <scope>NUCLEOTIDE SEQUENCE [LARGE SCALE GENOMIC DNA]</scope>
    <source>
        <strain evidence="2">cv. WU1-14</strain>
    </source>
</reference>
<keyword evidence="2" id="KW-1185">Reference proteome</keyword>